<dbReference type="SUPFAM" id="SSF55469">
    <property type="entry name" value="FMN-dependent nitroreductase-like"/>
    <property type="match status" value="1"/>
</dbReference>
<accession>A0A497WQA9</accession>
<feature type="signal peptide" evidence="1">
    <location>
        <begin position="1"/>
        <end position="25"/>
    </location>
</feature>
<dbReference type="NCBIfam" id="NF047509">
    <property type="entry name" value="Rv3131_FMN_oxido"/>
    <property type="match status" value="1"/>
</dbReference>
<dbReference type="Proteomes" id="UP000269157">
    <property type="component" value="Unassembled WGS sequence"/>
</dbReference>
<proteinExistence type="predicted"/>
<dbReference type="RefSeq" id="WP_245989931.1">
    <property type="nucleotide sequence ID" value="NZ_RCCE01000003.1"/>
</dbReference>
<dbReference type="Gene3D" id="3.40.109.10">
    <property type="entry name" value="NADH Oxidase"/>
    <property type="match status" value="1"/>
</dbReference>
<gene>
    <name evidence="2" type="ORF">BCF46_1758</name>
</gene>
<dbReference type="GO" id="GO:0016491">
    <property type="term" value="F:oxidoreductase activity"/>
    <property type="evidence" value="ECO:0007669"/>
    <property type="project" value="InterPro"/>
</dbReference>
<keyword evidence="3" id="KW-1185">Reference proteome</keyword>
<comment type="caution">
    <text evidence="2">The sequence shown here is derived from an EMBL/GenBank/DDBJ whole genome shotgun (WGS) entry which is preliminary data.</text>
</comment>
<evidence type="ECO:0000313" key="3">
    <source>
        <dbReference type="Proteomes" id="UP000269157"/>
    </source>
</evidence>
<reference evidence="2 3" key="1">
    <citation type="submission" date="2018-10" db="EMBL/GenBank/DDBJ databases">
        <title>Genomic Encyclopedia of Archaeal and Bacterial Type Strains, Phase II (KMG-II): from individual species to whole genera.</title>
        <authorList>
            <person name="Goeker M."/>
        </authorList>
    </citation>
    <scope>NUCLEOTIDE SEQUENCE [LARGE SCALE GENOMIC DNA]</scope>
    <source>
        <strain evidence="2 3">DSM 29466</strain>
    </source>
</reference>
<protein>
    <recommendedName>
        <fullName evidence="4">Nitroreductase family protein</fullName>
    </recommendedName>
</protein>
<organism evidence="2 3">
    <name type="scientific">Litoreibacter meonggei</name>
    <dbReference type="NCBI Taxonomy" id="1049199"/>
    <lineage>
        <taxon>Bacteria</taxon>
        <taxon>Pseudomonadati</taxon>
        <taxon>Pseudomonadota</taxon>
        <taxon>Alphaproteobacteria</taxon>
        <taxon>Rhodobacterales</taxon>
        <taxon>Roseobacteraceae</taxon>
        <taxon>Litoreibacter</taxon>
    </lineage>
</organism>
<name>A0A497WQA9_9RHOB</name>
<dbReference type="EMBL" id="RCCE01000003">
    <property type="protein sequence ID" value="RLJ51544.1"/>
    <property type="molecule type" value="Genomic_DNA"/>
</dbReference>
<sequence>MTLTRRKTLALLGGGTLLAATAASAGFVVTRTPHKALAPWDQAGQPSDPRLWALSYGLLAPNPHNRQPWVIDLQGEDKFTVWRDPERDLPVTDPFARQLTIGMGCFLELTRMAASELGLALEMNLFPEGDEGPVANCTLTGGGQSDPLFAHVLERRSHKDAFEPTQVTKAASMPLAPFGQVYLGGTEADRLREIAVEAWMIEASTPAAWQESIDLLRIGKVEINAQPDGIDAGGPFLEGLALAGLFSREAAADLENPGTQGAIEDTRTAILGAPAFVVQTSTGNSRIDQIETGARWLRLNLAATGAGLALRPVSQALQEYPEMAGPFEAIQSEFSQPGETVQMLGLLGYGAKTPRTPRWPLETRLRNA</sequence>
<dbReference type="InterPro" id="IPR000415">
    <property type="entry name" value="Nitroreductase-like"/>
</dbReference>
<evidence type="ECO:0000313" key="2">
    <source>
        <dbReference type="EMBL" id="RLJ51544.1"/>
    </source>
</evidence>
<dbReference type="InterPro" id="IPR006311">
    <property type="entry name" value="TAT_signal"/>
</dbReference>
<evidence type="ECO:0008006" key="4">
    <source>
        <dbReference type="Google" id="ProtNLM"/>
    </source>
</evidence>
<dbReference type="AlphaFoldDB" id="A0A497WQA9"/>
<feature type="chain" id="PRO_5019724701" description="Nitroreductase family protein" evidence="1">
    <location>
        <begin position="26"/>
        <end position="368"/>
    </location>
</feature>
<evidence type="ECO:0000256" key="1">
    <source>
        <dbReference type="SAM" id="SignalP"/>
    </source>
</evidence>
<keyword evidence="1" id="KW-0732">Signal</keyword>
<dbReference type="PROSITE" id="PS51318">
    <property type="entry name" value="TAT"/>
    <property type="match status" value="1"/>
</dbReference>